<evidence type="ECO:0000256" key="1">
    <source>
        <dbReference type="SAM" id="Phobius"/>
    </source>
</evidence>
<dbReference type="EMBL" id="QUMS01000001">
    <property type="protein sequence ID" value="REG11348.1"/>
    <property type="molecule type" value="Genomic_DNA"/>
</dbReference>
<feature type="transmembrane region" description="Helical" evidence="1">
    <location>
        <begin position="163"/>
        <end position="191"/>
    </location>
</feature>
<dbReference type="PROSITE" id="PS51257">
    <property type="entry name" value="PROKAR_LIPOPROTEIN"/>
    <property type="match status" value="1"/>
</dbReference>
<feature type="transmembrane region" description="Helical" evidence="1">
    <location>
        <begin position="271"/>
        <end position="289"/>
    </location>
</feature>
<dbReference type="OrthoDB" id="9006714at2"/>
<feature type="transmembrane region" description="Helical" evidence="1">
    <location>
        <begin position="203"/>
        <end position="225"/>
    </location>
</feature>
<protein>
    <submittedName>
        <fullName evidence="2">Polymer-forming protein</fullName>
    </submittedName>
</protein>
<comment type="caution">
    <text evidence="2">The sequence shown here is derived from an EMBL/GenBank/DDBJ whole genome shotgun (WGS) entry which is preliminary data.</text>
</comment>
<feature type="transmembrane region" description="Helical" evidence="1">
    <location>
        <begin position="231"/>
        <end position="250"/>
    </location>
</feature>
<sequence length="318" mass="33496">MKSRLISILSVILLAGLLSACGSVPFEKMELSNGSTTTYPSQFLTGDVYVLKDQEKIEGNIAGIGTTLIIEDGAVVTGDISLIGGNLEIDGQVLGDVNMFAGTTTIGDTAVISGSINQVLNQTTTSPNASISGEINTFIFPFSGGGQIGKNILNILEWMKPGFWVLLQVVRISLLLLATLLATALFTNPTFTVMAAIRKNPAVSWAVGVVISFAMPIISLVLIATICLSPIGLILLLAYLISILWSWTVLSNILGEQVTRWLDLSWNKEGTAVLGAVLTGVFISLISLIPFGGILLNGAICSIGLGGIILSRFGTHES</sequence>
<dbReference type="RefSeq" id="WP_116224479.1">
    <property type="nucleotide sequence ID" value="NZ_AP018437.1"/>
</dbReference>
<keyword evidence="1" id="KW-0472">Membrane</keyword>
<dbReference type="Proteomes" id="UP000256388">
    <property type="component" value="Unassembled WGS sequence"/>
</dbReference>
<gene>
    <name evidence="2" type="ORF">DFR64_1226</name>
</gene>
<accession>A0A3E0AI52</accession>
<name>A0A3E0AI52_9CHLR</name>
<dbReference type="AlphaFoldDB" id="A0A3E0AI52"/>
<evidence type="ECO:0000313" key="2">
    <source>
        <dbReference type="EMBL" id="REG11348.1"/>
    </source>
</evidence>
<reference evidence="2 3" key="1">
    <citation type="submission" date="2018-08" db="EMBL/GenBank/DDBJ databases">
        <title>Genomic Encyclopedia of Type Strains, Phase IV (KMG-IV): sequencing the most valuable type-strain genomes for metagenomic binning, comparative biology and taxonomic classification.</title>
        <authorList>
            <person name="Goeker M."/>
        </authorList>
    </citation>
    <scope>NUCLEOTIDE SEQUENCE [LARGE SCALE GENOMIC DNA]</scope>
    <source>
        <strain evidence="2 3">DSM 23923</strain>
    </source>
</reference>
<feature type="transmembrane region" description="Helical" evidence="1">
    <location>
        <begin position="295"/>
        <end position="313"/>
    </location>
</feature>
<keyword evidence="1" id="KW-1133">Transmembrane helix</keyword>
<keyword evidence="3" id="KW-1185">Reference proteome</keyword>
<organism evidence="2 3">
    <name type="scientific">Pelolinea submarina</name>
    <dbReference type="NCBI Taxonomy" id="913107"/>
    <lineage>
        <taxon>Bacteria</taxon>
        <taxon>Bacillati</taxon>
        <taxon>Chloroflexota</taxon>
        <taxon>Anaerolineae</taxon>
        <taxon>Anaerolineales</taxon>
        <taxon>Anaerolineaceae</taxon>
        <taxon>Pelolinea</taxon>
    </lineage>
</organism>
<proteinExistence type="predicted"/>
<evidence type="ECO:0000313" key="3">
    <source>
        <dbReference type="Proteomes" id="UP000256388"/>
    </source>
</evidence>
<keyword evidence="1" id="KW-0812">Transmembrane</keyword>